<dbReference type="PANTHER" id="PTHR21381:SF3">
    <property type="entry name" value="SGC REGION PROTEIN SGCQ-RELATED"/>
    <property type="match status" value="1"/>
</dbReference>
<dbReference type="NCBIfam" id="TIGR00259">
    <property type="entry name" value="thylakoid_BtpA"/>
    <property type="match status" value="1"/>
</dbReference>
<dbReference type="InterPro" id="IPR011060">
    <property type="entry name" value="RibuloseP-bd_barrel"/>
</dbReference>
<evidence type="ECO:0000313" key="3">
    <source>
        <dbReference type="Proteomes" id="UP000054078"/>
    </source>
</evidence>
<dbReference type="Proteomes" id="UP000054078">
    <property type="component" value="Unassembled WGS sequence"/>
</dbReference>
<organism evidence="2 3">
    <name type="scientific">Tractidigestivibacter scatoligenes</name>
    <name type="common">Olsenella scatoligenes</name>
    <dbReference type="NCBI Taxonomy" id="1299998"/>
    <lineage>
        <taxon>Bacteria</taxon>
        <taxon>Bacillati</taxon>
        <taxon>Actinomycetota</taxon>
        <taxon>Coriobacteriia</taxon>
        <taxon>Coriobacteriales</taxon>
        <taxon>Atopobiaceae</taxon>
        <taxon>Tractidigestivibacter</taxon>
    </lineage>
</organism>
<keyword evidence="3" id="KW-1185">Reference proteome</keyword>
<dbReference type="AlphaFoldDB" id="A0A117J4F5"/>
<evidence type="ECO:0000256" key="1">
    <source>
        <dbReference type="ARBA" id="ARBA00006007"/>
    </source>
</evidence>
<dbReference type="OrthoDB" id="9791357at2"/>
<dbReference type="EMBL" id="LOJF01000009">
    <property type="protein sequence ID" value="KUH58721.1"/>
    <property type="molecule type" value="Genomic_DNA"/>
</dbReference>
<protein>
    <submittedName>
        <fullName evidence="2">Photosystem I assembly BtpA</fullName>
    </submittedName>
</protein>
<dbReference type="PIRSF" id="PIRSF005956">
    <property type="entry name" value="BtpA"/>
    <property type="match status" value="1"/>
</dbReference>
<gene>
    <name evidence="2" type="ORF">AUL39_07085</name>
</gene>
<comment type="similarity">
    <text evidence="1">Belongs to the BtpA family.</text>
</comment>
<dbReference type="Pfam" id="PF03437">
    <property type="entry name" value="BtpA"/>
    <property type="match status" value="1"/>
</dbReference>
<dbReference type="InterPro" id="IPR013785">
    <property type="entry name" value="Aldolase_TIM"/>
</dbReference>
<sequence>MKSINDVIKVRGGFIIGMVHCLPLPGSPSYQGDINKVMEQAVEDAKTLERGGVDAVMVENTNDSPFTELISKTQVAALSAATALVKKEVNIPVGVDASFNDCEASLGIAVANGCDFIRVPAFVDTVVNWCGIVTPCAYKVIDLRKRLNAENVMLLCDIQVKHSNMLLSQVPIEESAKNAVAAGADAIVVTGTTTGEETPIDMIQRVKNVVNIPVMAGSGINPNDIAEQFKIADGAIVGSTFKKGGLTTNPVDYELVRKLLAPLGR</sequence>
<reference evidence="2 3" key="1">
    <citation type="submission" date="2015-12" db="EMBL/GenBank/DDBJ databases">
        <title>Draft Genome Sequence of Olsenella scatoligenes SK9K4T; a Producer of 3-Methylindole- (skatole) and 4-Methylphenol- (p-cresol) Isolated from Pig Feces.</title>
        <authorList>
            <person name="Li X."/>
            <person name="Borg B."/>
            <person name="Canibe N."/>
        </authorList>
    </citation>
    <scope>NUCLEOTIDE SEQUENCE [LARGE SCALE GENOMIC DNA]</scope>
    <source>
        <strain evidence="2 3">SK9K4</strain>
    </source>
</reference>
<dbReference type="InterPro" id="IPR005137">
    <property type="entry name" value="BtpA"/>
</dbReference>
<comment type="caution">
    <text evidence="2">The sequence shown here is derived from an EMBL/GenBank/DDBJ whole genome shotgun (WGS) entry which is preliminary data.</text>
</comment>
<dbReference type="Gene3D" id="3.20.20.70">
    <property type="entry name" value="Aldolase class I"/>
    <property type="match status" value="1"/>
</dbReference>
<dbReference type="PANTHER" id="PTHR21381">
    <property type="entry name" value="ZGC:162297"/>
    <property type="match status" value="1"/>
</dbReference>
<accession>A0A117J4F5</accession>
<dbReference type="SUPFAM" id="SSF51366">
    <property type="entry name" value="Ribulose-phoshate binding barrel"/>
    <property type="match status" value="1"/>
</dbReference>
<dbReference type="STRING" id="1299998.AUL39_07085"/>
<dbReference type="CDD" id="cd04722">
    <property type="entry name" value="TIM_phosphate_binding"/>
    <property type="match status" value="1"/>
</dbReference>
<proteinExistence type="inferred from homology"/>
<evidence type="ECO:0000313" key="2">
    <source>
        <dbReference type="EMBL" id="KUH58721.1"/>
    </source>
</evidence>
<dbReference type="RefSeq" id="WP_059054866.1">
    <property type="nucleotide sequence ID" value="NZ_LOJF01000009.1"/>
</dbReference>
<name>A0A117J4F5_TRASO</name>